<dbReference type="PANTHER" id="PTHR30250">
    <property type="entry name" value="PST FAMILY PREDICTED COLANIC ACID TRANSPORTER"/>
    <property type="match status" value="1"/>
</dbReference>
<feature type="transmembrane region" description="Helical" evidence="6">
    <location>
        <begin position="170"/>
        <end position="191"/>
    </location>
</feature>
<keyword evidence="4 6" id="KW-1133">Transmembrane helix</keyword>
<keyword evidence="8" id="KW-1185">Reference proteome</keyword>
<reference evidence="7 8" key="1">
    <citation type="submission" date="2021-10" db="EMBL/GenBank/DDBJ databases">
        <title>Anaerobic single-cell dispensing facilitates the cultivation of human gut bacteria.</title>
        <authorList>
            <person name="Afrizal A."/>
        </authorList>
    </citation>
    <scope>NUCLEOTIDE SEQUENCE [LARGE SCALE GENOMIC DNA]</scope>
    <source>
        <strain evidence="7 8">CLA-AA-H217</strain>
    </source>
</reference>
<evidence type="ECO:0000256" key="2">
    <source>
        <dbReference type="ARBA" id="ARBA00022475"/>
    </source>
</evidence>
<comment type="subcellular location">
    <subcellularLocation>
        <location evidence="1">Cell membrane</location>
        <topology evidence="1">Multi-pass membrane protein</topology>
    </subcellularLocation>
</comment>
<name>A0AAW4W3D7_9FIRM</name>
<organism evidence="7 8">
    <name type="scientific">Blautia fusiformis</name>
    <dbReference type="NCBI Taxonomy" id="2881264"/>
    <lineage>
        <taxon>Bacteria</taxon>
        <taxon>Bacillati</taxon>
        <taxon>Bacillota</taxon>
        <taxon>Clostridia</taxon>
        <taxon>Lachnospirales</taxon>
        <taxon>Lachnospiraceae</taxon>
        <taxon>Blautia</taxon>
    </lineage>
</organism>
<feature type="transmembrane region" description="Helical" evidence="6">
    <location>
        <begin position="292"/>
        <end position="317"/>
    </location>
</feature>
<dbReference type="Proteomes" id="UP001198612">
    <property type="component" value="Unassembled WGS sequence"/>
</dbReference>
<proteinExistence type="predicted"/>
<dbReference type="InterPro" id="IPR002797">
    <property type="entry name" value="Polysacc_synth"/>
</dbReference>
<feature type="transmembrane region" description="Helical" evidence="6">
    <location>
        <begin position="87"/>
        <end position="111"/>
    </location>
</feature>
<gene>
    <name evidence="7" type="ORF">LKD40_09325</name>
</gene>
<feature type="transmembrane region" description="Helical" evidence="6">
    <location>
        <begin position="253"/>
        <end position="272"/>
    </location>
</feature>
<comment type="caution">
    <text evidence="7">The sequence shown here is derived from an EMBL/GenBank/DDBJ whole genome shotgun (WGS) entry which is preliminary data.</text>
</comment>
<protein>
    <submittedName>
        <fullName evidence="7">Flippase</fullName>
    </submittedName>
</protein>
<dbReference type="PANTHER" id="PTHR30250:SF11">
    <property type="entry name" value="O-ANTIGEN TRANSPORTER-RELATED"/>
    <property type="match status" value="1"/>
</dbReference>
<feature type="transmembrane region" description="Helical" evidence="6">
    <location>
        <begin position="44"/>
        <end position="66"/>
    </location>
</feature>
<dbReference type="InterPro" id="IPR050833">
    <property type="entry name" value="Poly_Biosynth_Transport"/>
</dbReference>
<keyword evidence="5 6" id="KW-0472">Membrane</keyword>
<feature type="transmembrane region" description="Helical" evidence="6">
    <location>
        <begin position="12"/>
        <end position="32"/>
    </location>
</feature>
<feature type="transmembrane region" description="Helical" evidence="6">
    <location>
        <begin position="356"/>
        <end position="379"/>
    </location>
</feature>
<evidence type="ECO:0000256" key="5">
    <source>
        <dbReference type="ARBA" id="ARBA00023136"/>
    </source>
</evidence>
<evidence type="ECO:0000256" key="6">
    <source>
        <dbReference type="SAM" id="Phobius"/>
    </source>
</evidence>
<dbReference type="GO" id="GO:0005886">
    <property type="term" value="C:plasma membrane"/>
    <property type="evidence" value="ECO:0007669"/>
    <property type="project" value="UniProtKB-SubCell"/>
</dbReference>
<dbReference type="RefSeq" id="WP_227588742.1">
    <property type="nucleotide sequence ID" value="NZ_JAJEQQ010000012.1"/>
</dbReference>
<feature type="transmembrane region" description="Helical" evidence="6">
    <location>
        <begin position="117"/>
        <end position="136"/>
    </location>
</feature>
<feature type="transmembrane region" description="Helical" evidence="6">
    <location>
        <begin position="443"/>
        <end position="464"/>
    </location>
</feature>
<evidence type="ECO:0000256" key="3">
    <source>
        <dbReference type="ARBA" id="ARBA00022692"/>
    </source>
</evidence>
<dbReference type="AlphaFoldDB" id="A0AAW4W3D7"/>
<evidence type="ECO:0000256" key="1">
    <source>
        <dbReference type="ARBA" id="ARBA00004651"/>
    </source>
</evidence>
<sequence length="485" mass="54728">MARKSIALNSIFNTAYKGFTALFPLLTTTYIARTLLPEKVGLVSYANTIVVYFTTIASLGIPNYGVKEISKCGENIEKRSKTFSELFSINFVSTAICIFLYYVFVNLFPYFQNQKPALNTMGLMLVFNFFNVDWFYQGIEEYGIIATRGMVVKIVSFIAMLLFVKKPEDYLKYALILCMATAGNYIFNMVILRKFVVFKRYILNVRHHLKPVFILLASSIATELYMALDTVMLEYFHGSSNVAYYSNATKIVRMIYTMVIAFVATFYPRIAYYIQNDKRNESDKLVEKGFDIILLIALPCAFGLMSTAKYIILILFGNQYMNSIPVLKVSSGLVFVFSVAYLLGHVILMASGQEKYILKATIIGAIINAILNTCLIPKYAENGAIIASVISEVTVTSVLIFYSRKNFSISKDKSFVGSIGLSILLMIIGIAGVKKYFLFTDSIVFQFIEIILVAVLIYGITLILTRNKLLIEAKNLIVRKILGRR</sequence>
<feature type="transmembrane region" description="Helical" evidence="6">
    <location>
        <begin position="385"/>
        <end position="403"/>
    </location>
</feature>
<keyword evidence="2" id="KW-1003">Cell membrane</keyword>
<evidence type="ECO:0000313" key="7">
    <source>
        <dbReference type="EMBL" id="MCC2228003.1"/>
    </source>
</evidence>
<feature type="transmembrane region" description="Helical" evidence="6">
    <location>
        <begin position="415"/>
        <end position="437"/>
    </location>
</feature>
<keyword evidence="3 6" id="KW-0812">Transmembrane</keyword>
<dbReference type="Pfam" id="PF01943">
    <property type="entry name" value="Polysacc_synt"/>
    <property type="match status" value="1"/>
</dbReference>
<evidence type="ECO:0000313" key="8">
    <source>
        <dbReference type="Proteomes" id="UP001198612"/>
    </source>
</evidence>
<evidence type="ECO:0000256" key="4">
    <source>
        <dbReference type="ARBA" id="ARBA00022989"/>
    </source>
</evidence>
<dbReference type="EMBL" id="JAJEQQ010000012">
    <property type="protein sequence ID" value="MCC2228003.1"/>
    <property type="molecule type" value="Genomic_DNA"/>
</dbReference>
<feature type="transmembrane region" description="Helical" evidence="6">
    <location>
        <begin position="212"/>
        <end position="233"/>
    </location>
</feature>
<feature type="transmembrane region" description="Helical" evidence="6">
    <location>
        <begin position="143"/>
        <end position="164"/>
    </location>
</feature>
<feature type="transmembrane region" description="Helical" evidence="6">
    <location>
        <begin position="329"/>
        <end position="349"/>
    </location>
</feature>
<accession>A0AAW4W3D7</accession>
<dbReference type="CDD" id="cd13128">
    <property type="entry name" value="MATE_Wzx_like"/>
    <property type="match status" value="1"/>
</dbReference>